<sequence length="881" mass="99798">MNRFEQTSIWQKTLGKQLEPDTHEKEREFLRVQFENFRERAKLLAAEIASVLPEFTVHDISHIDALWETAELVTQKDFELTPSEAFVLGGTFLIHDLGMGLASFPNGIEELKKEAIWKDTVASLLKEKFNRPIEEEDYLKLDKETEKIATENVLRLLHAKHAEKLALISWKNKDGKDIYLIENTELRESYGSIMGLIAHSHWWTVEELDSKLPKTLGAPGIFSASWTIDAVKLACILRIADATQIDDRRAPSFLRTIRKPSNYSDLHWNFQQKLYQPRLERNRLVYTSKSSFPIGEVESWWICHDTLQMIDNELKEVDSLLVDTNRQRLKAIGVASIEDPKRLSKLIAVKGWQPIDTKIKVTNVAKLVGSLGGKQLYGDNSIVPLRELIQNASDAIRARRILENEVPEFGNIIVRFGKDKLGQFIEVEDNGIGMSPKVLTGPFLDFGESFWGTSLMHEELPGLESKGFSSTGKYGIGFFSVFMWGEKVSVSSKRFENGRDSTMILEFNKGASSRPILRKANDTEVIKDGGTRIRVWLSNSRILDKLLEKHDRKRNKIKLSELIESLCPSIDCNIILEEKSVSKKIIQANDWITIDPLSLLKRIIGVSYYNELTKSEKQLLAKLSKNMSLLKEDNGKIVGRLALYKEDSKRVERFSIEGKVTIGGMSSSGLNGLLGILVGKSDRASRDVGVPIASSTVIKEWATEQADFLSKLKFDGTTEIECASVIRCLGGNTSSLKIANVKIGFVSYKELMKMVRETNYESYLVVQDAAIYVYERDNNCKISFFDNVIWVGTGMPGILQTQNIDLWIDWPERNTKDRFQSRTLDGLVTEALSEVWKKKVSSILKISDESTDEKSYKGAVGSIDGKEVIIEHLDIIRKIKK</sequence>
<keyword evidence="4" id="KW-0143">Chaperone</keyword>
<evidence type="ECO:0000256" key="2">
    <source>
        <dbReference type="ARBA" id="ARBA00022741"/>
    </source>
</evidence>
<evidence type="ECO:0000256" key="3">
    <source>
        <dbReference type="ARBA" id="ARBA00022840"/>
    </source>
</evidence>
<dbReference type="InterPro" id="IPR001404">
    <property type="entry name" value="Hsp90_fam"/>
</dbReference>
<evidence type="ECO:0000256" key="4">
    <source>
        <dbReference type="ARBA" id="ARBA00023186"/>
    </source>
</evidence>
<accession>A0A101CHU8</accession>
<dbReference type="GO" id="GO:0005524">
    <property type="term" value="F:ATP binding"/>
    <property type="evidence" value="ECO:0007669"/>
    <property type="project" value="UniProtKB-KW"/>
</dbReference>
<dbReference type="Pfam" id="PF24391">
    <property type="entry name" value="HD-CE"/>
    <property type="match status" value="1"/>
</dbReference>
<proteinExistence type="inferred from homology"/>
<evidence type="ECO:0000256" key="1">
    <source>
        <dbReference type="ARBA" id="ARBA00008239"/>
    </source>
</evidence>
<name>A0A101CHU8_9FLAO</name>
<keyword evidence="2" id="KW-0547">Nucleotide-binding</keyword>
<comment type="caution">
    <text evidence="6">The sequence shown here is derived from an EMBL/GenBank/DDBJ whole genome shotgun (WGS) entry which is preliminary data.</text>
</comment>
<dbReference type="GO" id="GO:0016887">
    <property type="term" value="F:ATP hydrolysis activity"/>
    <property type="evidence" value="ECO:0007669"/>
    <property type="project" value="InterPro"/>
</dbReference>
<feature type="domain" description="HD-CE" evidence="5">
    <location>
        <begin position="52"/>
        <end position="315"/>
    </location>
</feature>
<evidence type="ECO:0000313" key="6">
    <source>
        <dbReference type="EMBL" id="KUJ56517.1"/>
    </source>
</evidence>
<dbReference type="SUPFAM" id="SSF55874">
    <property type="entry name" value="ATPase domain of HSP90 chaperone/DNA topoisomerase II/histidine kinase"/>
    <property type="match status" value="1"/>
</dbReference>
<gene>
    <name evidence="6" type="ORF">AR686_08125</name>
</gene>
<dbReference type="GO" id="GO:0051082">
    <property type="term" value="F:unfolded protein binding"/>
    <property type="evidence" value="ECO:0007669"/>
    <property type="project" value="InterPro"/>
</dbReference>
<dbReference type="RefSeq" id="WP_059136474.1">
    <property type="nucleotide sequence ID" value="NZ_LMAI01000004.1"/>
</dbReference>
<dbReference type="GO" id="GO:0140662">
    <property type="term" value="F:ATP-dependent protein folding chaperone"/>
    <property type="evidence" value="ECO:0007669"/>
    <property type="project" value="InterPro"/>
</dbReference>
<reference evidence="6 7" key="1">
    <citation type="submission" date="2015-10" db="EMBL/GenBank/DDBJ databases">
        <title>Genome sequence of Chryseobacterium greenlandense.</title>
        <authorList>
            <person name="Newman J."/>
            <person name="Fischer K."/>
            <person name="Miller J."/>
        </authorList>
    </citation>
    <scope>NUCLEOTIDE SEQUENCE [LARGE SCALE GENOMIC DNA]</scope>
    <source>
        <strain evidence="6 7">UMB34</strain>
    </source>
</reference>
<dbReference type="AlphaFoldDB" id="A0A101CHU8"/>
<protein>
    <recommendedName>
        <fullName evidence="5">HD-CE domain-containing protein</fullName>
    </recommendedName>
</protein>
<comment type="similarity">
    <text evidence="1">Belongs to the heat shock protein 90 family.</text>
</comment>
<dbReference type="InterPro" id="IPR036890">
    <property type="entry name" value="HATPase_C_sf"/>
</dbReference>
<dbReference type="Pfam" id="PF13589">
    <property type="entry name" value="HATPase_c_3"/>
    <property type="match status" value="1"/>
</dbReference>
<dbReference type="InterPro" id="IPR056471">
    <property type="entry name" value="HD-CE"/>
</dbReference>
<evidence type="ECO:0000259" key="5">
    <source>
        <dbReference type="Pfam" id="PF24391"/>
    </source>
</evidence>
<evidence type="ECO:0000313" key="7">
    <source>
        <dbReference type="Proteomes" id="UP000054388"/>
    </source>
</evidence>
<keyword evidence="3" id="KW-0067">ATP-binding</keyword>
<organism evidence="6 7">
    <name type="scientific">Chryseobacterium aquaticum subsp. greenlandense</name>
    <dbReference type="NCBI Taxonomy" id="345663"/>
    <lineage>
        <taxon>Bacteria</taxon>
        <taxon>Pseudomonadati</taxon>
        <taxon>Bacteroidota</taxon>
        <taxon>Flavobacteriia</taxon>
        <taxon>Flavobacteriales</taxon>
        <taxon>Weeksellaceae</taxon>
        <taxon>Chryseobacterium group</taxon>
        <taxon>Chryseobacterium</taxon>
    </lineage>
</organism>
<dbReference type="EMBL" id="LMAI01000004">
    <property type="protein sequence ID" value="KUJ56517.1"/>
    <property type="molecule type" value="Genomic_DNA"/>
</dbReference>
<dbReference type="Proteomes" id="UP000054388">
    <property type="component" value="Unassembled WGS sequence"/>
</dbReference>
<dbReference type="PANTHER" id="PTHR11528">
    <property type="entry name" value="HEAT SHOCK PROTEIN 90 FAMILY MEMBER"/>
    <property type="match status" value="1"/>
</dbReference>
<dbReference type="Gene3D" id="3.30.565.10">
    <property type="entry name" value="Histidine kinase-like ATPase, C-terminal domain"/>
    <property type="match status" value="1"/>
</dbReference>